<comment type="caution">
    <text evidence="3">The sequence shown here is derived from an EMBL/GenBank/DDBJ whole genome shotgun (WGS) entry which is preliminary data.</text>
</comment>
<accession>A0A9P6UP80</accession>
<feature type="compositionally biased region" description="Basic residues" evidence="2">
    <location>
        <begin position="142"/>
        <end position="154"/>
    </location>
</feature>
<evidence type="ECO:0000256" key="1">
    <source>
        <dbReference type="SAM" id="Coils"/>
    </source>
</evidence>
<dbReference type="EMBL" id="JAAAIN010000493">
    <property type="protein sequence ID" value="KAG0313760.1"/>
    <property type="molecule type" value="Genomic_DNA"/>
</dbReference>
<reference evidence="3" key="1">
    <citation type="journal article" date="2020" name="Fungal Divers.">
        <title>Resolving the Mortierellaceae phylogeny through synthesis of multi-gene phylogenetics and phylogenomics.</title>
        <authorList>
            <person name="Vandepol N."/>
            <person name="Liber J."/>
            <person name="Desiro A."/>
            <person name="Na H."/>
            <person name="Kennedy M."/>
            <person name="Barry K."/>
            <person name="Grigoriev I.V."/>
            <person name="Miller A.N."/>
            <person name="O'Donnell K."/>
            <person name="Stajich J.E."/>
            <person name="Bonito G."/>
        </authorList>
    </citation>
    <scope>NUCLEOTIDE SEQUENCE</scope>
    <source>
        <strain evidence="3">NVP60</strain>
    </source>
</reference>
<keyword evidence="1" id="KW-0175">Coiled coil</keyword>
<evidence type="ECO:0000256" key="2">
    <source>
        <dbReference type="SAM" id="MobiDB-lite"/>
    </source>
</evidence>
<feature type="region of interest" description="Disordered" evidence="2">
    <location>
        <begin position="494"/>
        <end position="545"/>
    </location>
</feature>
<feature type="coiled-coil region" evidence="1">
    <location>
        <begin position="573"/>
        <end position="605"/>
    </location>
</feature>
<evidence type="ECO:0000313" key="4">
    <source>
        <dbReference type="Proteomes" id="UP000823405"/>
    </source>
</evidence>
<dbReference type="Proteomes" id="UP000823405">
    <property type="component" value="Unassembled WGS sequence"/>
</dbReference>
<name>A0A9P6UP80_9FUNG</name>
<dbReference type="OrthoDB" id="2418069at2759"/>
<organism evidence="3 4">
    <name type="scientific">Linnemannia gamsii</name>
    <dbReference type="NCBI Taxonomy" id="64522"/>
    <lineage>
        <taxon>Eukaryota</taxon>
        <taxon>Fungi</taxon>
        <taxon>Fungi incertae sedis</taxon>
        <taxon>Mucoromycota</taxon>
        <taxon>Mortierellomycotina</taxon>
        <taxon>Mortierellomycetes</taxon>
        <taxon>Mortierellales</taxon>
        <taxon>Mortierellaceae</taxon>
        <taxon>Linnemannia</taxon>
    </lineage>
</organism>
<protein>
    <submittedName>
        <fullName evidence="3">Uncharacterized protein</fullName>
    </submittedName>
</protein>
<feature type="compositionally biased region" description="Basic and acidic residues" evidence="2">
    <location>
        <begin position="662"/>
        <end position="674"/>
    </location>
</feature>
<dbReference type="AlphaFoldDB" id="A0A9P6UP80"/>
<gene>
    <name evidence="3" type="ORF">BGZ97_009925</name>
</gene>
<evidence type="ECO:0000313" key="3">
    <source>
        <dbReference type="EMBL" id="KAG0313760.1"/>
    </source>
</evidence>
<feature type="region of interest" description="Disordered" evidence="2">
    <location>
        <begin position="651"/>
        <end position="674"/>
    </location>
</feature>
<feature type="compositionally biased region" description="Basic and acidic residues" evidence="2">
    <location>
        <begin position="341"/>
        <end position="356"/>
    </location>
</feature>
<feature type="compositionally biased region" description="Pro residues" evidence="2">
    <location>
        <begin position="167"/>
        <end position="177"/>
    </location>
</feature>
<feature type="compositionally biased region" description="Low complexity" evidence="2">
    <location>
        <begin position="506"/>
        <end position="529"/>
    </location>
</feature>
<keyword evidence="4" id="KW-1185">Reference proteome</keyword>
<feature type="region of interest" description="Disordered" evidence="2">
    <location>
        <begin position="332"/>
        <end position="358"/>
    </location>
</feature>
<feature type="region of interest" description="Disordered" evidence="2">
    <location>
        <begin position="134"/>
        <end position="180"/>
    </location>
</feature>
<sequence>MVSLPVLRCKKSTAATATILLSCLVVSSFTVLSAESIRARPLAATTKDPGVVLSTREDNESVVVQHRTPITPLTRPARIPNPQDEEYEGEEEGLLLQLQRQWNQKQNQLYDIQPVFIVDQTEYDVYLGLYPDKRPRPLNASAKRRKKKKKKKKKVVIEGQDVTPTPEEIPPPAPPVPGKQYQGPMYEQRSVPGFHMATIEAPWRHRMSYTLDWTLDSDLGGQIEEGLTRAEAMRQAQARQYEDTHHGVNGDKETPTTPAVVEKQKLRTGSELVMDFQLIPLDHVKTNELLLTRVSVSSLQAHIQLRSEVLEGWYRLQIQFWEEPDPTSLDCDLFSSSATDRNNRSDKDGKDNKDMDWNSTDSILLDSPGRLKLDTWTNKCFPRQVGIWRSAEAIEVTGLGPKDLEWNEFIETLSRETRQERWSLAEFSSQSSSPTGRTSRELQKAILREEHLAMEEFREPRPVVVAETKGGRWGWGIGQLSGIHHRIKGFLANHPPWGTNSNKEMANTATEPATSSSTADGDGSSSTSTPELSLRRRQRQEKRPYERTIFAQDSFRYQEFVGPNIKDVVPDFLVQELEEFEDAEMDALEARQERILQQKKQQQQDGQKVEGVVVEEEGEDVLIYPMSEWNPEIARLQELIDIWNAGTLLKKRDSDGDSGDSMEERSSEEVVVDRIDQEEEEEELILEVEGGEKRLRGQRLNPRIWQGAIETDSYAAATWRSNRDRIITWQISPTLNLQDTLLLDIELVATPTFSQQNQQTTRTRETIVQAVLEKPSVALLTDRVPVSWKAVQVTLPAWVPTGTYHIRIRGVSEVVGSGGIAVEDVSQPFVVLSDPYL</sequence>
<feature type="non-terminal residue" evidence="3">
    <location>
        <position position="837"/>
    </location>
</feature>
<proteinExistence type="predicted"/>